<dbReference type="RefSeq" id="WP_070364910.1">
    <property type="nucleotide sequence ID" value="NZ_CP016070.1"/>
</dbReference>
<feature type="transmembrane region" description="Helical" evidence="1">
    <location>
        <begin position="504"/>
        <end position="523"/>
    </location>
</feature>
<protein>
    <recommendedName>
        <fullName evidence="4">YYY membrane protein</fullName>
    </recommendedName>
</protein>
<gene>
    <name evidence="2" type="ORF">HTSR_1020</name>
</gene>
<proteinExistence type="predicted"/>
<dbReference type="Proteomes" id="UP000185608">
    <property type="component" value="Chromosome"/>
</dbReference>
<evidence type="ECO:0000313" key="3">
    <source>
        <dbReference type="Proteomes" id="UP000185608"/>
    </source>
</evidence>
<dbReference type="GeneID" id="29829018"/>
<organism evidence="2 3">
    <name type="scientific">Halodesulfurarchaeum formicicum</name>
    <dbReference type="NCBI Taxonomy" id="1873524"/>
    <lineage>
        <taxon>Archaea</taxon>
        <taxon>Methanobacteriati</taxon>
        <taxon>Methanobacteriota</taxon>
        <taxon>Stenosarchaea group</taxon>
        <taxon>Halobacteria</taxon>
        <taxon>Halobacteriales</taxon>
        <taxon>Halobacteriaceae</taxon>
        <taxon>Halodesulfurarchaeum</taxon>
    </lineage>
</organism>
<dbReference type="PANTHER" id="PTHR10790">
    <property type="entry name" value="TPR-DOMAIN CONTAINING PROTEIN"/>
    <property type="match status" value="1"/>
</dbReference>
<keyword evidence="1" id="KW-1133">Transmembrane helix</keyword>
<dbReference type="Pfam" id="PF10060">
    <property type="entry name" value="DUF2298"/>
    <property type="match status" value="1"/>
</dbReference>
<evidence type="ECO:0000256" key="1">
    <source>
        <dbReference type="SAM" id="Phobius"/>
    </source>
</evidence>
<name>A0A1D8S4D3_9EURY</name>
<reference evidence="2 3" key="1">
    <citation type="submission" date="2016-06" db="EMBL/GenBank/DDBJ databases">
        <title>Discovery of anaerobic lithoheterotrophic haloarchaeon capable of sulfur respiration by hydrogen and formate.</title>
        <authorList>
            <person name="Sorokin D.Y."/>
            <person name="Kublanov I.V."/>
            <person name="Roman P."/>
            <person name="Sinninghe Damste J.S."/>
            <person name="Golyshin P.N."/>
            <person name="Rojo D."/>
            <person name="Ciordia S."/>
            <person name="Mena Md.C."/>
            <person name="Ferrer M."/>
            <person name="Smedile F."/>
            <person name="Messina E."/>
            <person name="La Cono V."/>
            <person name="Yakimov M.M."/>
        </authorList>
    </citation>
    <scope>NUCLEOTIDE SEQUENCE [LARGE SCALE GENOMIC DNA]</scope>
    <source>
        <strain evidence="2 3">HTSR1</strain>
    </source>
</reference>
<feature type="transmembrane region" description="Helical" evidence="1">
    <location>
        <begin position="326"/>
        <end position="345"/>
    </location>
</feature>
<feature type="transmembrane region" description="Helical" evidence="1">
    <location>
        <begin position="391"/>
        <end position="412"/>
    </location>
</feature>
<feature type="transmembrane region" description="Helical" evidence="1">
    <location>
        <begin position="36"/>
        <end position="55"/>
    </location>
</feature>
<feature type="transmembrane region" description="Helical" evidence="1">
    <location>
        <begin position="210"/>
        <end position="232"/>
    </location>
</feature>
<dbReference type="AlphaFoldDB" id="A0A1D8S4D3"/>
<evidence type="ECO:0008006" key="4">
    <source>
        <dbReference type="Google" id="ProtNLM"/>
    </source>
</evidence>
<keyword evidence="1" id="KW-0472">Membrane</keyword>
<feature type="transmembrane region" description="Helical" evidence="1">
    <location>
        <begin position="535"/>
        <end position="557"/>
    </location>
</feature>
<feature type="transmembrane region" description="Helical" evidence="1">
    <location>
        <begin position="296"/>
        <end position="314"/>
    </location>
</feature>
<dbReference type="KEGG" id="halh:HTSR_1020"/>
<dbReference type="PATRIC" id="fig|1855411.3.peg.1022"/>
<feature type="transmembrane region" description="Helical" evidence="1">
    <location>
        <begin position="6"/>
        <end position="24"/>
    </location>
</feature>
<feature type="transmembrane region" description="Helical" evidence="1">
    <location>
        <begin position="604"/>
        <end position="628"/>
    </location>
</feature>
<evidence type="ECO:0000313" key="2">
    <source>
        <dbReference type="EMBL" id="AOW80203.1"/>
    </source>
</evidence>
<feature type="transmembrane region" description="Helical" evidence="1">
    <location>
        <begin position="179"/>
        <end position="198"/>
    </location>
</feature>
<feature type="transmembrane region" description="Helical" evidence="1">
    <location>
        <begin position="93"/>
        <end position="110"/>
    </location>
</feature>
<feature type="transmembrane region" description="Helical" evidence="1">
    <location>
        <begin position="61"/>
        <end position="81"/>
    </location>
</feature>
<sequence length="785" mass="84547">MELGIVLTWLVLYLGLGVLALPLASQLFEDFPDRGAGLAIPVAFAVIAVSTYWLGQVRFGLVTALFAVLALLTGSVLALRSGVSIDRSRFRDAAVVFTLAYLLLILIRLYRPGAVPGGGEKFLDFGLLASVLRATALPPQDMWFAGESVQYYYGGHMLAAVFALLTDTAPRFAYNTALAGYYAAYVTAAWGLAGAITAHRGGSYRLGGGIAAFLVGLASNLSTPIRFLGWVLPEPLGRRLVEGVGLEFAGLARGPFEFNYWFASRVIDAGNEPGEWELITEFPFFAFLNGDLHGHMMSPVFLLLGAGLAAAYWMRPAADRRGRLGRLLLVAPAGGLLVLTNTWSAPAVFGVAWLTVLFAPAAPWTLLPDGWAERIGTWTDTSRLRTESARLGLALAIASLLAVGGALTVFPFLTGAASGRSVGLLPTPRSDLGGLLTVYGVFLALTASYLASRVRRRIWVVAFLTSLVLLLVSTLVRASALALFGPLLLGGWYLLRTREAGFETVLAVGALGLVLLVEFVYVIEQAGPGRMNTVFKIAAQVWALWSVAAGVMLTRLVGSAGPLAWIRGTVRGVRDRFRSWLARGEQTANRKAASPGTNEGRHRLASIGLVMLLLALSIYPAFGLAWAVGGGTDDPTLDAHAYIEAEHPEEAAAIHWLRDQPGQPTMVSAPGTEIYRWVNAPSSMTGIPTVAGWSHEVGYRGEEPYWDRVRDVRIIYETSEPESRAALLGLYDVTYIYVGPTERERFGTVDYGEESGIHTAYTDPNVTIYRVDLDAIKQPVPQPAS</sequence>
<dbReference type="EMBL" id="CP016070">
    <property type="protein sequence ID" value="AOW80203.1"/>
    <property type="molecule type" value="Genomic_DNA"/>
</dbReference>
<dbReference type="NCBIfam" id="TIGR03662">
    <property type="entry name" value="Chlor_Arch_YYY"/>
    <property type="match status" value="1"/>
</dbReference>
<dbReference type="STRING" id="1873524.HSR6_1053"/>
<dbReference type="InterPro" id="IPR018746">
    <property type="entry name" value="DUF2298"/>
</dbReference>
<feature type="transmembrane region" description="Helical" evidence="1">
    <location>
        <begin position="458"/>
        <end position="484"/>
    </location>
</feature>
<feature type="transmembrane region" description="Helical" evidence="1">
    <location>
        <begin position="432"/>
        <end position="451"/>
    </location>
</feature>
<keyword evidence="1" id="KW-0812">Transmembrane</keyword>
<dbReference type="PANTHER" id="PTHR10790:SF51">
    <property type="entry name" value="TETRATRICOPEPTIDE REPEAT PROTEIN"/>
    <property type="match status" value="1"/>
</dbReference>
<feature type="transmembrane region" description="Helical" evidence="1">
    <location>
        <begin position="351"/>
        <end position="371"/>
    </location>
</feature>
<accession>A0A1D8S4D3</accession>